<sequence>MELRLAQGHENARWQRTKAWLVSAFAARANRYCLPLPRARTNGALRTLSD</sequence>
<accession>A0ABZ2G5W7</accession>
<name>A0ABZ2G5W7_9GAMM</name>
<gene>
    <name evidence="1" type="ORF">QNA12_11845</name>
</gene>
<protein>
    <submittedName>
        <fullName evidence="1">Uncharacterized protein</fullName>
    </submittedName>
</protein>
<evidence type="ECO:0000313" key="1">
    <source>
        <dbReference type="EMBL" id="WWO37269.1"/>
    </source>
</evidence>
<proteinExistence type="predicted"/>
<reference evidence="1 2" key="1">
    <citation type="journal article" date="2024" name="Front. Plant Sci.">
        <title>Comprehensive phenomic and genomic studies of the species, Pectobacterium cacticida and proposal for reclassification as Alcorniella cacticida comb. nov.</title>
        <authorList>
            <person name="Jonca J."/>
            <person name="Pirhonen M."/>
            <person name="Waleron M.M."/>
            <person name="Gawor J."/>
            <person name="Mrozik A."/>
            <person name="Smoktunowicz M."/>
            <person name="Waleron K."/>
            <person name="Waleron M."/>
        </authorList>
    </citation>
    <scope>NUCLEOTIDE SEQUENCE [LARGE SCALE GENOMIC DNA]</scope>
    <source>
        <strain evidence="1 2">DPMP6</strain>
    </source>
</reference>
<dbReference type="RefSeq" id="WP_264498658.1">
    <property type="nucleotide sequence ID" value="NZ_CP109947.1"/>
</dbReference>
<keyword evidence="2" id="KW-1185">Reference proteome</keyword>
<organism evidence="1 2">
    <name type="scientific">Pectobacterium cacticida</name>
    <dbReference type="NCBI Taxonomy" id="69221"/>
    <lineage>
        <taxon>Bacteria</taxon>
        <taxon>Pseudomonadati</taxon>
        <taxon>Pseudomonadota</taxon>
        <taxon>Gammaproteobacteria</taxon>
        <taxon>Enterobacterales</taxon>
        <taxon>Pectobacteriaceae</taxon>
        <taxon>Pectobacterium</taxon>
    </lineage>
</organism>
<dbReference type="EMBL" id="CP125967">
    <property type="protein sequence ID" value="WWO37269.1"/>
    <property type="molecule type" value="Genomic_DNA"/>
</dbReference>
<evidence type="ECO:0000313" key="2">
    <source>
        <dbReference type="Proteomes" id="UP001379444"/>
    </source>
</evidence>
<dbReference type="Proteomes" id="UP001379444">
    <property type="component" value="Chromosome"/>
</dbReference>